<name>A0A5C4N7B0_9RHOB</name>
<evidence type="ECO:0000256" key="2">
    <source>
        <dbReference type="ARBA" id="ARBA00006206"/>
    </source>
</evidence>
<dbReference type="PANTHER" id="PTHR10091">
    <property type="entry name" value="ALDOSE-1-EPIMERASE"/>
    <property type="match status" value="1"/>
</dbReference>
<evidence type="ECO:0000256" key="6">
    <source>
        <dbReference type="PIRSR" id="PIRSR005096-1"/>
    </source>
</evidence>
<proteinExistence type="inferred from homology"/>
<comment type="caution">
    <text evidence="9">The sequence shown here is derived from an EMBL/GenBank/DDBJ whole genome shotgun (WGS) entry which is preliminary data.</text>
</comment>
<feature type="binding site" evidence="8">
    <location>
        <begin position="77"/>
        <end position="78"/>
    </location>
    <ligand>
        <name>beta-D-galactose</name>
        <dbReference type="ChEBI" id="CHEBI:27667"/>
    </ligand>
</feature>
<dbReference type="OrthoDB" id="9779408at2"/>
<dbReference type="Pfam" id="PF01263">
    <property type="entry name" value="Aldose_epim"/>
    <property type="match status" value="1"/>
</dbReference>
<dbReference type="EC" id="5.1.3.3" evidence="5"/>
<dbReference type="GO" id="GO:0004034">
    <property type="term" value="F:aldose 1-epimerase activity"/>
    <property type="evidence" value="ECO:0007669"/>
    <property type="project" value="UniProtKB-EC"/>
</dbReference>
<evidence type="ECO:0000256" key="8">
    <source>
        <dbReference type="PIRSR" id="PIRSR005096-3"/>
    </source>
</evidence>
<evidence type="ECO:0000256" key="4">
    <source>
        <dbReference type="ARBA" id="ARBA00023277"/>
    </source>
</evidence>
<evidence type="ECO:0000313" key="9">
    <source>
        <dbReference type="EMBL" id="TNC52989.1"/>
    </source>
</evidence>
<evidence type="ECO:0000256" key="7">
    <source>
        <dbReference type="PIRSR" id="PIRSR005096-2"/>
    </source>
</evidence>
<comment type="similarity">
    <text evidence="2 5">Belongs to the aldose epimerase family.</text>
</comment>
<dbReference type="InterPro" id="IPR008183">
    <property type="entry name" value="Aldose_1/G6P_1-epimerase"/>
</dbReference>
<dbReference type="PANTHER" id="PTHR10091:SF0">
    <property type="entry name" value="GALACTOSE MUTAROTASE"/>
    <property type="match status" value="1"/>
</dbReference>
<reference evidence="9 10" key="1">
    <citation type="submission" date="2019-06" db="EMBL/GenBank/DDBJ databases">
        <title>YIM 131921 draft genome.</title>
        <authorList>
            <person name="Jiang L."/>
        </authorList>
    </citation>
    <scope>NUCLEOTIDE SEQUENCE [LARGE SCALE GENOMIC DNA]</scope>
    <source>
        <strain evidence="9 10">YIM 131921</strain>
    </source>
</reference>
<evidence type="ECO:0000256" key="3">
    <source>
        <dbReference type="ARBA" id="ARBA00023235"/>
    </source>
</evidence>
<dbReference type="GO" id="GO:0030246">
    <property type="term" value="F:carbohydrate binding"/>
    <property type="evidence" value="ECO:0007669"/>
    <property type="project" value="InterPro"/>
</dbReference>
<evidence type="ECO:0000313" key="10">
    <source>
        <dbReference type="Proteomes" id="UP000305887"/>
    </source>
</evidence>
<dbReference type="InterPro" id="IPR015443">
    <property type="entry name" value="Aldose_1-epimerase"/>
</dbReference>
<dbReference type="Gene3D" id="2.70.98.10">
    <property type="match status" value="1"/>
</dbReference>
<feature type="active site" description="Proton donor" evidence="6">
    <location>
        <position position="174"/>
    </location>
</feature>
<sequence>MAVEEFGRIGHEPVHAVTLANAHGLTARLISYGARLTELHVPDREGRLDDVVLGFDTLDEYRATTTYFGATCGRYANRIRRGRFTLDGEEVQLDTNEGANHLHGGHEGFDRKIWTLDEATDRRASFRTTSEDGEMGYPGRLDVTATYELTDENQLLITMTATTSRVTPLNVVHHSYFNLAGQGSGNVLGQEMRLAAPFYTPVDGELLATGEIRSVAGTPFDFTSAKPIGQDFAGLGSVGSGVFEAGGGYDHNWVLAGAGQTLRDCAEIRDPVSGRRMTLFTDQPGVQVYTGGYLDDSIMGKRGRQLCQFAGFTLETQRFPGSPNHAHFPNSLLHPGETYLHRMILGFGTDA</sequence>
<keyword evidence="4 5" id="KW-0119">Carbohydrate metabolism</keyword>
<accession>A0A5C4N7B0</accession>
<dbReference type="UniPathway" id="UPA00242"/>
<evidence type="ECO:0000256" key="5">
    <source>
        <dbReference type="PIRNR" id="PIRNR005096"/>
    </source>
</evidence>
<comment type="pathway">
    <text evidence="1 5">Carbohydrate metabolism; hexose metabolism.</text>
</comment>
<dbReference type="InterPro" id="IPR011013">
    <property type="entry name" value="Gal_mutarotase_sf_dom"/>
</dbReference>
<dbReference type="GO" id="GO:0033499">
    <property type="term" value="P:galactose catabolic process via UDP-galactose, Leloir pathway"/>
    <property type="evidence" value="ECO:0007669"/>
    <property type="project" value="TreeGrafter"/>
</dbReference>
<dbReference type="InterPro" id="IPR047215">
    <property type="entry name" value="Galactose_mutarotase-like"/>
</dbReference>
<organism evidence="9 10">
    <name type="scientific">Rubellimicrobium rubrum</name>
    <dbReference type="NCBI Taxonomy" id="2585369"/>
    <lineage>
        <taxon>Bacteria</taxon>
        <taxon>Pseudomonadati</taxon>
        <taxon>Pseudomonadota</taxon>
        <taxon>Alphaproteobacteria</taxon>
        <taxon>Rhodobacterales</taxon>
        <taxon>Roseobacteraceae</taxon>
        <taxon>Rubellimicrobium</taxon>
    </lineage>
</organism>
<dbReference type="GO" id="GO:0006006">
    <property type="term" value="P:glucose metabolic process"/>
    <property type="evidence" value="ECO:0007669"/>
    <property type="project" value="TreeGrafter"/>
</dbReference>
<comment type="catalytic activity">
    <reaction evidence="5">
        <text>alpha-D-glucose = beta-D-glucose</text>
        <dbReference type="Rhea" id="RHEA:10264"/>
        <dbReference type="ChEBI" id="CHEBI:15903"/>
        <dbReference type="ChEBI" id="CHEBI:17925"/>
        <dbReference type="EC" id="5.1.3.3"/>
    </reaction>
</comment>
<keyword evidence="10" id="KW-1185">Reference proteome</keyword>
<keyword evidence="3 5" id="KW-0413">Isomerase</keyword>
<dbReference type="RefSeq" id="WP_139074913.1">
    <property type="nucleotide sequence ID" value="NZ_VDFU01000001.1"/>
</dbReference>
<feature type="binding site" evidence="7">
    <location>
        <position position="250"/>
    </location>
    <ligand>
        <name>beta-D-galactose</name>
        <dbReference type="ChEBI" id="CHEBI:27667"/>
    </ligand>
</feature>
<dbReference type="PIRSF" id="PIRSF005096">
    <property type="entry name" value="GALM"/>
    <property type="match status" value="1"/>
</dbReference>
<dbReference type="NCBIfam" id="NF008277">
    <property type="entry name" value="PRK11055.1"/>
    <property type="match status" value="1"/>
</dbReference>
<protein>
    <recommendedName>
        <fullName evidence="5">Aldose 1-epimerase</fullName>
        <ecNumber evidence="5">5.1.3.3</ecNumber>
    </recommendedName>
</protein>
<feature type="binding site" evidence="8">
    <location>
        <begin position="174"/>
        <end position="176"/>
    </location>
    <ligand>
        <name>beta-D-galactose</name>
        <dbReference type="ChEBI" id="CHEBI:27667"/>
    </ligand>
</feature>
<dbReference type="CDD" id="cd09019">
    <property type="entry name" value="galactose_mutarotase_like"/>
    <property type="match status" value="1"/>
</dbReference>
<dbReference type="InterPro" id="IPR014718">
    <property type="entry name" value="GH-type_carb-bd"/>
</dbReference>
<dbReference type="EMBL" id="VDFU01000001">
    <property type="protein sequence ID" value="TNC52989.1"/>
    <property type="molecule type" value="Genomic_DNA"/>
</dbReference>
<dbReference type="AlphaFoldDB" id="A0A5C4N7B0"/>
<gene>
    <name evidence="9" type="ORF">FHG66_01500</name>
</gene>
<feature type="active site" description="Proton acceptor" evidence="6">
    <location>
        <position position="315"/>
    </location>
</feature>
<evidence type="ECO:0000256" key="1">
    <source>
        <dbReference type="ARBA" id="ARBA00005028"/>
    </source>
</evidence>
<dbReference type="SUPFAM" id="SSF74650">
    <property type="entry name" value="Galactose mutarotase-like"/>
    <property type="match status" value="1"/>
</dbReference>
<dbReference type="Proteomes" id="UP000305887">
    <property type="component" value="Unassembled WGS sequence"/>
</dbReference>